<evidence type="ECO:0000313" key="3">
    <source>
        <dbReference type="Proteomes" id="UP000270673"/>
    </source>
</evidence>
<sequence length="179" mass="21389">MRMKLIVLLALGWALSSMVVPVSNEGQPEMKIDSIIKSDSVKYIIFTSSDNYGDGSAVNRMWSDKWRCYSYYFKDIKHNEITFYVLNNAVPIVKPKSFLQTIQYVDWNVLFPRLSPSDAAKMYSFFIHECHQWKRKDGKETKLYFIDRQDFSRDSIKMYRVYCHNSRYYMNELIDELEY</sequence>
<dbReference type="EMBL" id="CP032819">
    <property type="protein sequence ID" value="AZS30588.1"/>
    <property type="molecule type" value="Genomic_DNA"/>
</dbReference>
<proteinExistence type="predicted"/>
<keyword evidence="3" id="KW-1185">Reference proteome</keyword>
<dbReference type="Proteomes" id="UP000270673">
    <property type="component" value="Chromosome"/>
</dbReference>
<name>A0A3S9VVM8_9BACT</name>
<dbReference type="RefSeq" id="WP_106481240.1">
    <property type="nucleotide sequence ID" value="NZ_CP032819.1"/>
</dbReference>
<accession>A0A3S9VVM8</accession>
<feature type="chain" id="PRO_5019146329" evidence="1">
    <location>
        <begin position="20"/>
        <end position="179"/>
    </location>
</feature>
<evidence type="ECO:0000313" key="2">
    <source>
        <dbReference type="EMBL" id="AZS30588.1"/>
    </source>
</evidence>
<organism evidence="2 3">
    <name type="scientific">Butyricimonas faecalis</name>
    <dbReference type="NCBI Taxonomy" id="2093856"/>
    <lineage>
        <taxon>Bacteria</taxon>
        <taxon>Pseudomonadati</taxon>
        <taxon>Bacteroidota</taxon>
        <taxon>Bacteroidia</taxon>
        <taxon>Bacteroidales</taxon>
        <taxon>Odoribacteraceae</taxon>
        <taxon>Butyricimonas</taxon>
    </lineage>
</organism>
<dbReference type="KEGG" id="buy:D8S85_14225"/>
<protein>
    <submittedName>
        <fullName evidence="2">Uncharacterized protein</fullName>
    </submittedName>
</protein>
<feature type="signal peptide" evidence="1">
    <location>
        <begin position="1"/>
        <end position="19"/>
    </location>
</feature>
<keyword evidence="1" id="KW-0732">Signal</keyword>
<evidence type="ECO:0000256" key="1">
    <source>
        <dbReference type="SAM" id="SignalP"/>
    </source>
</evidence>
<dbReference type="AlphaFoldDB" id="A0A3S9VVM8"/>
<gene>
    <name evidence="2" type="ORF">D8S85_14225</name>
</gene>
<reference evidence="2 3" key="1">
    <citation type="submission" date="2018-10" db="EMBL/GenBank/DDBJ databases">
        <title>Butyricimonas faecalis sp. nov., isolated from human faeces and emended description of the genus Butyricimonas.</title>
        <authorList>
            <person name="Le Roy T."/>
            <person name="Van der Smissen P."/>
            <person name="Paquot A."/>
            <person name="Delzenne N."/>
            <person name="Muccioli G."/>
            <person name="Collet J.-F."/>
            <person name="Cani P.D."/>
        </authorList>
    </citation>
    <scope>NUCLEOTIDE SEQUENCE [LARGE SCALE GENOMIC DNA]</scope>
    <source>
        <strain evidence="2 3">H184</strain>
    </source>
</reference>